<dbReference type="Proteomes" id="UP000789375">
    <property type="component" value="Unassembled WGS sequence"/>
</dbReference>
<feature type="region of interest" description="Disordered" evidence="1">
    <location>
        <begin position="1"/>
        <end position="43"/>
    </location>
</feature>
<organism evidence="2 3">
    <name type="scientific">Funneliformis mosseae</name>
    <name type="common">Endomycorrhizal fungus</name>
    <name type="synonym">Glomus mosseae</name>
    <dbReference type="NCBI Taxonomy" id="27381"/>
    <lineage>
        <taxon>Eukaryota</taxon>
        <taxon>Fungi</taxon>
        <taxon>Fungi incertae sedis</taxon>
        <taxon>Mucoromycota</taxon>
        <taxon>Glomeromycotina</taxon>
        <taxon>Glomeromycetes</taxon>
        <taxon>Glomerales</taxon>
        <taxon>Glomeraceae</taxon>
        <taxon>Funneliformis</taxon>
    </lineage>
</organism>
<keyword evidence="3" id="KW-1185">Reference proteome</keyword>
<comment type="caution">
    <text evidence="2">The sequence shown here is derived from an EMBL/GenBank/DDBJ whole genome shotgun (WGS) entry which is preliminary data.</text>
</comment>
<feature type="compositionally biased region" description="Basic and acidic residues" evidence="1">
    <location>
        <begin position="29"/>
        <end position="43"/>
    </location>
</feature>
<dbReference type="EMBL" id="CAJVPP010000255">
    <property type="protein sequence ID" value="CAG8461661.1"/>
    <property type="molecule type" value="Genomic_DNA"/>
</dbReference>
<reference evidence="2" key="1">
    <citation type="submission" date="2021-06" db="EMBL/GenBank/DDBJ databases">
        <authorList>
            <person name="Kallberg Y."/>
            <person name="Tangrot J."/>
            <person name="Rosling A."/>
        </authorList>
    </citation>
    <scope>NUCLEOTIDE SEQUENCE</scope>
    <source>
        <strain evidence="2">87-6 pot B 2015</strain>
    </source>
</reference>
<feature type="compositionally biased region" description="Polar residues" evidence="1">
    <location>
        <begin position="208"/>
        <end position="217"/>
    </location>
</feature>
<dbReference type="AlphaFoldDB" id="A0A9N8VP46"/>
<evidence type="ECO:0000313" key="3">
    <source>
        <dbReference type="Proteomes" id="UP000789375"/>
    </source>
</evidence>
<feature type="compositionally biased region" description="Basic and acidic residues" evidence="1">
    <location>
        <begin position="90"/>
        <end position="111"/>
    </location>
</feature>
<evidence type="ECO:0000313" key="2">
    <source>
        <dbReference type="EMBL" id="CAG8461661.1"/>
    </source>
</evidence>
<protein>
    <submittedName>
        <fullName evidence="2">2751_t:CDS:1</fullName>
    </submittedName>
</protein>
<sequence>MADANRDFDNDDEFLYGGIEEQTVVDPQVSKEEGYSENNIKEVKVEDDDFFDMYGDGTNHDIGNVNDEVSKEVNQADVDSIKPEQVHDQDMYFPPETKDHQNTHDVHDEKTAQSTFVQNYDIQGIQNNPDTKVNQDSQVINTPGNENNQDKEDYQDNQEIQEGRDMQDIDPLEMSTENGNLVDSSEEQEPTVEEKDIEIIMDAPQPKPTDNATRQFN</sequence>
<accession>A0A9N8VP46</accession>
<feature type="region of interest" description="Disordered" evidence="1">
    <location>
        <begin position="90"/>
        <end position="217"/>
    </location>
</feature>
<feature type="compositionally biased region" description="Polar residues" evidence="1">
    <location>
        <begin position="112"/>
        <end position="147"/>
    </location>
</feature>
<proteinExistence type="predicted"/>
<gene>
    <name evidence="2" type="ORF">FMOSSE_LOCUS2070</name>
</gene>
<evidence type="ECO:0000256" key="1">
    <source>
        <dbReference type="SAM" id="MobiDB-lite"/>
    </source>
</evidence>
<name>A0A9N8VP46_FUNMO</name>